<sequence length="388" mass="43749">MRDIIHLFADRDSRDELGLGQIRDALSDALFPGTSTLHTRARYLLLVPWVFQEAAKRLNPTAEVDRMERRLISAIHDSEDYAGLLGMQAGAALKTLPSSIYWSMLRRYRILSDSSLRMQDALILDGQRLGGDDLSDATRHRFHAWSSTMPRAPIGFPTVVAGGFALRHEEAAWLCERILDAVPGTLMAHFAINPPSPDSQAPWAEPSTQYLSGEAKAYLGHARSFSAVMHGAQLLYNLMLAEQHQDAGFDSDRDFVATYRDELDVWAERLPGDVDVEMWNIEDLLVRVHSERGAPVHPRSVRFVRDWRDLLRDTPPAHLLSHPRARKLISDRERHNKGPQARLGNRRRLQSWGGSSGSGAMTFRWSSVRTILTDIHNGLDREPEPDDA</sequence>
<name>A0ABN6X8R3_9MICO</name>
<dbReference type="Proteomes" id="UP001321543">
    <property type="component" value="Chromosome"/>
</dbReference>
<dbReference type="InterPro" id="IPR045941">
    <property type="entry name" value="DUF6361"/>
</dbReference>
<gene>
    <name evidence="2" type="ORF">GCM10025863_23950</name>
</gene>
<keyword evidence="3" id="KW-1185">Reference proteome</keyword>
<feature type="region of interest" description="Disordered" evidence="1">
    <location>
        <begin position="325"/>
        <end position="358"/>
    </location>
</feature>
<protein>
    <submittedName>
        <fullName evidence="2">Uncharacterized protein</fullName>
    </submittedName>
</protein>
<evidence type="ECO:0000313" key="3">
    <source>
        <dbReference type="Proteomes" id="UP001321543"/>
    </source>
</evidence>
<dbReference type="Pfam" id="PF19888">
    <property type="entry name" value="DUF6361"/>
    <property type="match status" value="1"/>
</dbReference>
<proteinExistence type="predicted"/>
<evidence type="ECO:0000256" key="1">
    <source>
        <dbReference type="SAM" id="MobiDB-lite"/>
    </source>
</evidence>
<organism evidence="2 3">
    <name type="scientific">Microbacterium suwonense</name>
    <dbReference type="NCBI Taxonomy" id="683047"/>
    <lineage>
        <taxon>Bacteria</taxon>
        <taxon>Bacillati</taxon>
        <taxon>Actinomycetota</taxon>
        <taxon>Actinomycetes</taxon>
        <taxon>Micrococcales</taxon>
        <taxon>Microbacteriaceae</taxon>
        <taxon>Microbacterium</taxon>
    </lineage>
</organism>
<accession>A0ABN6X8R3</accession>
<evidence type="ECO:0000313" key="2">
    <source>
        <dbReference type="EMBL" id="BDZ39781.1"/>
    </source>
</evidence>
<reference evidence="3" key="1">
    <citation type="journal article" date="2019" name="Int. J. Syst. Evol. Microbiol.">
        <title>The Global Catalogue of Microorganisms (GCM) 10K type strain sequencing project: providing services to taxonomists for standard genome sequencing and annotation.</title>
        <authorList>
            <consortium name="The Broad Institute Genomics Platform"/>
            <consortium name="The Broad Institute Genome Sequencing Center for Infectious Disease"/>
            <person name="Wu L."/>
            <person name="Ma J."/>
        </authorList>
    </citation>
    <scope>NUCLEOTIDE SEQUENCE [LARGE SCALE GENOMIC DNA]</scope>
    <source>
        <strain evidence="3">NBRC 106310</strain>
    </source>
</reference>
<dbReference type="EMBL" id="AP027728">
    <property type="protein sequence ID" value="BDZ39781.1"/>
    <property type="molecule type" value="Genomic_DNA"/>
</dbReference>